<dbReference type="PANTHER" id="PTHR46720:SF3">
    <property type="entry name" value="FAD-BINDING DOMAIN-CONTAINING PROTEIN-RELATED"/>
    <property type="match status" value="1"/>
</dbReference>
<keyword evidence="3" id="KW-0560">Oxidoreductase</keyword>
<sequence length="487" mass="55140">MSHTLQPMSDGELRRTMGAPATSPNPRFRVAICGAGIAGLALATVLAKYECKDSPIEVAIYERHPDVTTFGAGISVWQRTWRVMQLLGIDDQLAKASERPPSKAVGPGFVYRRADRTKDTYNYFTVMLPFGSSTMHRSDLVQVLLNNVPQSYTIHIGKKLVDYTEMTDDDGNVKYYELHFADGTTAEADVVIGADGVKSSVRMSMYDIAHRQDCSPDVAREHCPRCSAATPKWTGIITYRALIPTERLKKIDPEHQGFRYTLCYSGKSKHVVSYPVSHGSFINWIGFKTRPEKEGTVYEGKWAEEAPKEEILELFEGWEKEVQDMLQCVERPTRWVINMIAGLPFSVRGRVALLGDAVHAMETHLGAGAGQSIEDAYILGRLLAHPLTTLDRVHDVLRIYQSVRLPFAHTIFKRARETGRMCEFNCPGEYDGSPRDPIDERDELDALGKSIHRNWQWQWRESFDEQWDVAEWAIEQFLHVDAQKAQE</sequence>
<dbReference type="SUPFAM" id="SSF54373">
    <property type="entry name" value="FAD-linked reductases, C-terminal domain"/>
    <property type="match status" value="1"/>
</dbReference>
<evidence type="ECO:0000256" key="4">
    <source>
        <dbReference type="SAM" id="MobiDB-lite"/>
    </source>
</evidence>
<evidence type="ECO:0000313" key="7">
    <source>
        <dbReference type="Proteomes" id="UP000076727"/>
    </source>
</evidence>
<dbReference type="PRINTS" id="PR00420">
    <property type="entry name" value="RNGMNOXGNASE"/>
</dbReference>
<protein>
    <submittedName>
        <fullName evidence="6">FAD/NAD(P)-binding domain-containing protein</fullName>
    </submittedName>
</protein>
<reference evidence="6 7" key="1">
    <citation type="journal article" date="2016" name="Mol. Biol. Evol.">
        <title>Comparative Genomics of Early-Diverging Mushroom-Forming Fungi Provides Insights into the Origins of Lignocellulose Decay Capabilities.</title>
        <authorList>
            <person name="Nagy L.G."/>
            <person name="Riley R."/>
            <person name="Tritt A."/>
            <person name="Adam C."/>
            <person name="Daum C."/>
            <person name="Floudas D."/>
            <person name="Sun H."/>
            <person name="Yadav J.S."/>
            <person name="Pangilinan J."/>
            <person name="Larsson K.H."/>
            <person name="Matsuura K."/>
            <person name="Barry K."/>
            <person name="Labutti K."/>
            <person name="Kuo R."/>
            <person name="Ohm R.A."/>
            <person name="Bhattacharya S.S."/>
            <person name="Shirouzu T."/>
            <person name="Yoshinaga Y."/>
            <person name="Martin F.M."/>
            <person name="Grigoriev I.V."/>
            <person name="Hibbett D.S."/>
        </authorList>
    </citation>
    <scope>NUCLEOTIDE SEQUENCE [LARGE SCALE GENOMIC DNA]</scope>
    <source>
        <strain evidence="6 7">L-15889</strain>
    </source>
</reference>
<dbReference type="InterPro" id="IPR002938">
    <property type="entry name" value="FAD-bd"/>
</dbReference>
<dbReference type="AlphaFoldDB" id="A0A165NJQ9"/>
<dbReference type="SUPFAM" id="SSF51905">
    <property type="entry name" value="FAD/NAD(P)-binding domain"/>
    <property type="match status" value="1"/>
</dbReference>
<accession>A0A165NJQ9</accession>
<dbReference type="InterPro" id="IPR051104">
    <property type="entry name" value="FAD_monoxygenase"/>
</dbReference>
<keyword evidence="2" id="KW-0274">FAD</keyword>
<evidence type="ECO:0000256" key="2">
    <source>
        <dbReference type="ARBA" id="ARBA00022827"/>
    </source>
</evidence>
<dbReference type="Pfam" id="PF01494">
    <property type="entry name" value="FAD_binding_3"/>
    <property type="match status" value="2"/>
</dbReference>
<keyword evidence="7" id="KW-1185">Reference proteome</keyword>
<evidence type="ECO:0000256" key="3">
    <source>
        <dbReference type="ARBA" id="ARBA00023002"/>
    </source>
</evidence>
<dbReference type="GO" id="GO:0071949">
    <property type="term" value="F:FAD binding"/>
    <property type="evidence" value="ECO:0007669"/>
    <property type="project" value="InterPro"/>
</dbReference>
<feature type="domain" description="FAD-binding" evidence="5">
    <location>
        <begin position="29"/>
        <end position="204"/>
    </location>
</feature>
<keyword evidence="1" id="KW-0285">Flavoprotein</keyword>
<dbReference type="InterPro" id="IPR036188">
    <property type="entry name" value="FAD/NAD-bd_sf"/>
</dbReference>
<dbReference type="OrthoDB" id="417877at2759"/>
<dbReference type="Proteomes" id="UP000076727">
    <property type="component" value="Unassembled WGS sequence"/>
</dbReference>
<dbReference type="Gene3D" id="3.50.50.60">
    <property type="entry name" value="FAD/NAD(P)-binding domain"/>
    <property type="match status" value="1"/>
</dbReference>
<dbReference type="EMBL" id="KV429081">
    <property type="protein sequence ID" value="KZT67051.1"/>
    <property type="molecule type" value="Genomic_DNA"/>
</dbReference>
<evidence type="ECO:0000256" key="1">
    <source>
        <dbReference type="ARBA" id="ARBA00022630"/>
    </source>
</evidence>
<dbReference type="GO" id="GO:0044550">
    <property type="term" value="P:secondary metabolite biosynthetic process"/>
    <property type="evidence" value="ECO:0007669"/>
    <property type="project" value="TreeGrafter"/>
</dbReference>
<dbReference type="GO" id="GO:0016491">
    <property type="term" value="F:oxidoreductase activity"/>
    <property type="evidence" value="ECO:0007669"/>
    <property type="project" value="UniProtKB-KW"/>
</dbReference>
<dbReference type="STRING" id="1314783.A0A165NJQ9"/>
<evidence type="ECO:0000259" key="5">
    <source>
        <dbReference type="Pfam" id="PF01494"/>
    </source>
</evidence>
<feature type="domain" description="FAD-binding" evidence="5">
    <location>
        <begin position="348"/>
        <end position="414"/>
    </location>
</feature>
<organism evidence="6 7">
    <name type="scientific">Daedalea quercina L-15889</name>
    <dbReference type="NCBI Taxonomy" id="1314783"/>
    <lineage>
        <taxon>Eukaryota</taxon>
        <taxon>Fungi</taxon>
        <taxon>Dikarya</taxon>
        <taxon>Basidiomycota</taxon>
        <taxon>Agaricomycotina</taxon>
        <taxon>Agaricomycetes</taxon>
        <taxon>Polyporales</taxon>
        <taxon>Fomitopsis</taxon>
    </lineage>
</organism>
<proteinExistence type="predicted"/>
<name>A0A165NJQ9_9APHY</name>
<dbReference type="PANTHER" id="PTHR46720">
    <property type="entry name" value="HYDROXYLASE, PUTATIVE (AFU_ORTHOLOGUE AFUA_3G01460)-RELATED"/>
    <property type="match status" value="1"/>
</dbReference>
<evidence type="ECO:0000313" key="6">
    <source>
        <dbReference type="EMBL" id="KZT67051.1"/>
    </source>
</evidence>
<gene>
    <name evidence="6" type="ORF">DAEQUDRAFT_729650</name>
</gene>
<feature type="region of interest" description="Disordered" evidence="4">
    <location>
        <begin position="1"/>
        <end position="22"/>
    </location>
</feature>